<dbReference type="AlphaFoldDB" id="A0A8H7V684"/>
<dbReference type="InterPro" id="IPR027417">
    <property type="entry name" value="P-loop_NTPase"/>
</dbReference>
<dbReference type="GO" id="GO:0003777">
    <property type="term" value="F:microtubule motor activity"/>
    <property type="evidence" value="ECO:0007669"/>
    <property type="project" value="InterPro"/>
</dbReference>
<dbReference type="GO" id="GO:0008017">
    <property type="term" value="F:microtubule binding"/>
    <property type="evidence" value="ECO:0007669"/>
    <property type="project" value="InterPro"/>
</dbReference>
<evidence type="ECO:0000256" key="2">
    <source>
        <dbReference type="ARBA" id="ARBA00004496"/>
    </source>
</evidence>
<keyword evidence="13" id="KW-1185">Reference proteome</keyword>
<evidence type="ECO:0000259" key="11">
    <source>
        <dbReference type="PROSITE" id="PS50850"/>
    </source>
</evidence>
<feature type="compositionally biased region" description="Low complexity" evidence="8">
    <location>
        <begin position="404"/>
        <end position="414"/>
    </location>
</feature>
<feature type="compositionally biased region" description="Acidic residues" evidence="8">
    <location>
        <begin position="389"/>
        <end position="398"/>
    </location>
</feature>
<keyword evidence="7" id="KW-0505">Motor protein</keyword>
<dbReference type="GO" id="GO:0016020">
    <property type="term" value="C:membrane"/>
    <property type="evidence" value="ECO:0007669"/>
    <property type="project" value="UniProtKB-SubCell"/>
</dbReference>
<dbReference type="GO" id="GO:0022857">
    <property type="term" value="F:transmembrane transporter activity"/>
    <property type="evidence" value="ECO:0007669"/>
    <property type="project" value="InterPro"/>
</dbReference>
<sequence length="1234" mass="138454">MSVTVRVALRVRPFNEKEKDNNKLITFIPEQPQQIKIGQDRPQSYTFDYVYPPEISQSHVYNSCIQPLFDQFTEGYNATILAYGQTGSGKTYSMGTSTRSDTANQGIVPRFTENLFEWIQNQGDPTKFKVKVSFLELYHEDIIDLLNTNTAASVNIREDVFGNISWSGVHEQSVGNAADLLSCLDLGSNSRTTASTDMNSSSSRSHAIFTVTLVQQLEQSVIHSKFHFVDLAGSERLKRTNAKGDRAREGISINSGLLALGNVISALGDEKKRKSKSSHVPYRNSKLTRLLQDSLGGNSQTLMLACVSPADSNANETTSTLKYANRAKNITNRVVINQQLSEVDTMKVEIARLRQEIQINDAFMKEVHLELDDLRAKNNALSSRGEANDGNDVDDDDGITLIGSNSSSKPVKSTSSKRKTYTKKKQVNAVFSLDKQRSRNKKEALFMKQMKANDNIPTDPLFTKMLNMFQTSVKEQKALIQQLEQQPIQSESLNSLPPPPLLPVINIMKKNNKPSLMKQPNTIHIPQQQHETTHRLTMVVEENQAMPMQLKQIAMHVKKALTYLTENSPTMQQVKLALNRIHVICNTSRSTKSVTTTTTKSSEVVIKRPAVTAISNKRINIADSHREIQRIIAFDNIKSNAFCTEMLKTLKQKKLTLIREQKDLLKERKSMLKEFYHDDYADQQQNQQYMDERIDIITLEADFITEQIKLLQPTITSHKIEKNLIDVLKPLKEQDLRSLLFMMIQHDLISSNITEQLHQLKSSALERYQQSLIQLRRDHGDGIHMNTQVLMDLMKSPIKCLSNGLVLMNSIPVRSDPRNLPQWRKRLLLGLVCFIAIIPGFCSTIYLPALEAIMLELESPSIMVTLSNSLYMLFMGIAVSSISDHWKIRRSVYFFSIIIYTVGSLAAVFANSINVLLGMRILQAIGISSAWAIGAGSVADIYEVHERGNALGIYFTGQFAGPLFGPIFGGYLVERWGWRSVFWLLFVFGCILLLLVFFAMEETYREESVWGKDGTEETNIDEKQETDSTIVETKRMNPLASLALLRHPFVLVFSMATGFAFGGMFAIENMLPSLYTNVYGLSSGLVGLTFISPGLGEVIGSLISGKLSDIFLNRARAKRDGVALPEDRLAPNVWPAAFILNPLSFFLWGWPIQFGWSIWVSIIMFGVQCFAMVQVFNPAMSYLVDAVAERGASVTAAANLVRMIWSCVLSLIANPMTEAVGPGWGPKIRAYSGY</sequence>
<keyword evidence="9" id="KW-1133">Transmembrane helix</keyword>
<dbReference type="OrthoDB" id="3176171at2759"/>
<dbReference type="InterPro" id="IPR011701">
    <property type="entry name" value="MFS"/>
</dbReference>
<dbReference type="PANTHER" id="PTHR47969:SF15">
    <property type="entry name" value="CHROMOSOME-ASSOCIATED KINESIN KIF4A-RELATED"/>
    <property type="match status" value="1"/>
</dbReference>
<keyword evidence="9" id="KW-0472">Membrane</keyword>
<feature type="region of interest" description="Disordered" evidence="8">
    <location>
        <begin position="382"/>
        <end position="424"/>
    </location>
</feature>
<evidence type="ECO:0000256" key="4">
    <source>
        <dbReference type="ARBA" id="ARBA00022741"/>
    </source>
</evidence>
<dbReference type="InterPro" id="IPR027640">
    <property type="entry name" value="Kinesin-like_fam"/>
</dbReference>
<feature type="transmembrane region" description="Helical" evidence="9">
    <location>
        <begin position="892"/>
        <end position="913"/>
    </location>
</feature>
<dbReference type="Gene3D" id="3.40.850.10">
    <property type="entry name" value="Kinesin motor domain"/>
    <property type="match status" value="1"/>
</dbReference>
<dbReference type="SMART" id="SM00129">
    <property type="entry name" value="KISc"/>
    <property type="match status" value="1"/>
</dbReference>
<proteinExistence type="inferred from homology"/>
<feature type="transmembrane region" description="Helical" evidence="9">
    <location>
        <begin position="1156"/>
        <end position="1176"/>
    </location>
</feature>
<protein>
    <recommendedName>
        <fullName evidence="14">Major facilitator superfamily (MFS) profile domain-containing protein</fullName>
    </recommendedName>
</protein>
<dbReference type="PROSITE" id="PS50850">
    <property type="entry name" value="MFS"/>
    <property type="match status" value="1"/>
</dbReference>
<keyword evidence="9" id="KW-0812">Transmembrane</keyword>
<dbReference type="GO" id="GO:0005524">
    <property type="term" value="F:ATP binding"/>
    <property type="evidence" value="ECO:0007669"/>
    <property type="project" value="UniProtKB-UniRule"/>
</dbReference>
<dbReference type="PROSITE" id="PS50067">
    <property type="entry name" value="KINESIN_MOTOR_2"/>
    <property type="match status" value="1"/>
</dbReference>
<keyword evidence="4 7" id="KW-0547">Nucleotide-binding</keyword>
<evidence type="ECO:0000256" key="1">
    <source>
        <dbReference type="ARBA" id="ARBA00004141"/>
    </source>
</evidence>
<evidence type="ECO:0000313" key="13">
    <source>
        <dbReference type="Proteomes" id="UP000603453"/>
    </source>
</evidence>
<dbReference type="SUPFAM" id="SSF52540">
    <property type="entry name" value="P-loop containing nucleoside triphosphate hydrolases"/>
    <property type="match status" value="1"/>
</dbReference>
<dbReference type="GO" id="GO:0051231">
    <property type="term" value="P:spindle elongation"/>
    <property type="evidence" value="ECO:0007669"/>
    <property type="project" value="TreeGrafter"/>
</dbReference>
<reference evidence="12" key="1">
    <citation type="submission" date="2020-12" db="EMBL/GenBank/DDBJ databases">
        <title>Metabolic potential, ecology and presence of endohyphal bacteria is reflected in genomic diversity of Mucoromycotina.</title>
        <authorList>
            <person name="Muszewska A."/>
            <person name="Okrasinska A."/>
            <person name="Steczkiewicz K."/>
            <person name="Drgas O."/>
            <person name="Orlowska M."/>
            <person name="Perlinska-Lenart U."/>
            <person name="Aleksandrzak-Piekarczyk T."/>
            <person name="Szatraj K."/>
            <person name="Zielenkiewicz U."/>
            <person name="Pilsyk S."/>
            <person name="Malc E."/>
            <person name="Mieczkowski P."/>
            <person name="Kruszewska J.S."/>
            <person name="Biernat P."/>
            <person name="Pawlowska J."/>
        </authorList>
    </citation>
    <scope>NUCLEOTIDE SEQUENCE</scope>
    <source>
        <strain evidence="12">WA0000017839</strain>
    </source>
</reference>
<feature type="domain" description="Kinesin motor" evidence="10">
    <location>
        <begin position="4"/>
        <end position="330"/>
    </location>
</feature>
<evidence type="ECO:0000256" key="3">
    <source>
        <dbReference type="ARBA" id="ARBA00022490"/>
    </source>
</evidence>
<feature type="transmembrane region" description="Helical" evidence="9">
    <location>
        <begin position="1129"/>
        <end position="1150"/>
    </location>
</feature>
<evidence type="ECO:0000313" key="12">
    <source>
        <dbReference type="EMBL" id="KAG2208730.1"/>
    </source>
</evidence>
<dbReference type="Gene3D" id="1.20.1720.10">
    <property type="entry name" value="Multidrug resistance protein D"/>
    <property type="match status" value="1"/>
</dbReference>
<feature type="binding site" evidence="7">
    <location>
        <begin position="84"/>
        <end position="91"/>
    </location>
    <ligand>
        <name>ATP</name>
        <dbReference type="ChEBI" id="CHEBI:30616"/>
    </ligand>
</feature>
<name>A0A8H7V684_9FUNG</name>
<dbReference type="Proteomes" id="UP000603453">
    <property type="component" value="Unassembled WGS sequence"/>
</dbReference>
<dbReference type="PROSITE" id="PS00411">
    <property type="entry name" value="KINESIN_MOTOR_1"/>
    <property type="match status" value="1"/>
</dbReference>
<evidence type="ECO:0000256" key="5">
    <source>
        <dbReference type="ARBA" id="ARBA00022840"/>
    </source>
</evidence>
<dbReference type="SUPFAM" id="SSF103473">
    <property type="entry name" value="MFS general substrate transporter"/>
    <property type="match status" value="1"/>
</dbReference>
<comment type="similarity">
    <text evidence="7">Belongs to the TRAFAC class myosin-kinesin ATPase superfamily. Kinesin family.</text>
</comment>
<dbReference type="InterPro" id="IPR019821">
    <property type="entry name" value="Kinesin_motor_CS"/>
</dbReference>
<feature type="transmembrane region" description="Helical" evidence="9">
    <location>
        <begin position="951"/>
        <end position="969"/>
    </location>
</feature>
<dbReference type="CDD" id="cd01372">
    <property type="entry name" value="KISc_KIF4"/>
    <property type="match status" value="1"/>
</dbReference>
<comment type="subcellular location">
    <subcellularLocation>
        <location evidence="2">Cytoplasm</location>
    </subcellularLocation>
    <subcellularLocation>
        <location evidence="1">Membrane</location>
        <topology evidence="1">Multi-pass membrane protein</topology>
    </subcellularLocation>
</comment>
<feature type="domain" description="Major facilitator superfamily (MFS) profile" evidence="11">
    <location>
        <begin position="825"/>
        <end position="1234"/>
    </location>
</feature>
<evidence type="ECO:0000256" key="8">
    <source>
        <dbReference type="SAM" id="MobiDB-lite"/>
    </source>
</evidence>
<dbReference type="GO" id="GO:0007052">
    <property type="term" value="P:mitotic spindle organization"/>
    <property type="evidence" value="ECO:0007669"/>
    <property type="project" value="TreeGrafter"/>
</dbReference>
<evidence type="ECO:0000256" key="7">
    <source>
        <dbReference type="PROSITE-ProRule" id="PRU00283"/>
    </source>
</evidence>
<feature type="transmembrane region" description="Helical" evidence="9">
    <location>
        <begin position="1044"/>
        <end position="1067"/>
    </location>
</feature>
<dbReference type="InterPro" id="IPR020846">
    <property type="entry name" value="MFS_dom"/>
</dbReference>
<dbReference type="PRINTS" id="PR00380">
    <property type="entry name" value="KINESINHEAVY"/>
</dbReference>
<gene>
    <name evidence="12" type="ORF">INT47_007829</name>
</gene>
<dbReference type="GO" id="GO:0005875">
    <property type="term" value="C:microtubule associated complex"/>
    <property type="evidence" value="ECO:0007669"/>
    <property type="project" value="TreeGrafter"/>
</dbReference>
<dbReference type="InterPro" id="IPR036961">
    <property type="entry name" value="Kinesin_motor_dom_sf"/>
</dbReference>
<feature type="transmembrane region" description="Helical" evidence="9">
    <location>
        <begin position="861"/>
        <end position="880"/>
    </location>
</feature>
<keyword evidence="3" id="KW-0963">Cytoplasm</keyword>
<accession>A0A8H7V684</accession>
<keyword evidence="5 7" id="KW-0067">ATP-binding</keyword>
<comment type="caution">
    <text evidence="12">The sequence shown here is derived from an EMBL/GenBank/DDBJ whole genome shotgun (WGS) entry which is preliminary data.</text>
</comment>
<dbReference type="EMBL" id="JAEPRD010000018">
    <property type="protein sequence ID" value="KAG2208730.1"/>
    <property type="molecule type" value="Genomic_DNA"/>
</dbReference>
<feature type="transmembrane region" description="Helical" evidence="9">
    <location>
        <begin position="1087"/>
        <end position="1108"/>
    </location>
</feature>
<feature type="transmembrane region" description="Helical" evidence="9">
    <location>
        <begin position="981"/>
        <end position="1000"/>
    </location>
</feature>
<dbReference type="GO" id="GO:0005737">
    <property type="term" value="C:cytoplasm"/>
    <property type="evidence" value="ECO:0007669"/>
    <property type="project" value="UniProtKB-SubCell"/>
</dbReference>
<evidence type="ECO:0000256" key="6">
    <source>
        <dbReference type="ARBA" id="ARBA00023054"/>
    </source>
</evidence>
<dbReference type="Pfam" id="PF00225">
    <property type="entry name" value="Kinesin"/>
    <property type="match status" value="1"/>
</dbReference>
<dbReference type="GO" id="GO:0007018">
    <property type="term" value="P:microtubule-based movement"/>
    <property type="evidence" value="ECO:0007669"/>
    <property type="project" value="InterPro"/>
</dbReference>
<dbReference type="PANTHER" id="PTHR47969">
    <property type="entry name" value="CHROMOSOME-ASSOCIATED KINESIN KIF4A-RELATED"/>
    <property type="match status" value="1"/>
</dbReference>
<evidence type="ECO:0008006" key="14">
    <source>
        <dbReference type="Google" id="ProtNLM"/>
    </source>
</evidence>
<dbReference type="InterPro" id="IPR001752">
    <property type="entry name" value="Kinesin_motor_dom"/>
</dbReference>
<feature type="compositionally biased region" description="Basic residues" evidence="8">
    <location>
        <begin position="415"/>
        <end position="424"/>
    </location>
</feature>
<dbReference type="Pfam" id="PF07690">
    <property type="entry name" value="MFS_1"/>
    <property type="match status" value="1"/>
</dbReference>
<dbReference type="CDD" id="cd17323">
    <property type="entry name" value="MFS_Tpo1_MDR_like"/>
    <property type="match status" value="1"/>
</dbReference>
<evidence type="ECO:0000256" key="9">
    <source>
        <dbReference type="SAM" id="Phobius"/>
    </source>
</evidence>
<evidence type="ECO:0000259" key="10">
    <source>
        <dbReference type="PROSITE" id="PS50067"/>
    </source>
</evidence>
<feature type="transmembrane region" description="Helical" evidence="9">
    <location>
        <begin position="827"/>
        <end position="849"/>
    </location>
</feature>
<keyword evidence="6" id="KW-0175">Coiled coil</keyword>
<dbReference type="InterPro" id="IPR036259">
    <property type="entry name" value="MFS_trans_sf"/>
</dbReference>
<organism evidence="12 13">
    <name type="scientific">Mucor saturninus</name>
    <dbReference type="NCBI Taxonomy" id="64648"/>
    <lineage>
        <taxon>Eukaryota</taxon>
        <taxon>Fungi</taxon>
        <taxon>Fungi incertae sedis</taxon>
        <taxon>Mucoromycota</taxon>
        <taxon>Mucoromycotina</taxon>
        <taxon>Mucoromycetes</taxon>
        <taxon>Mucorales</taxon>
        <taxon>Mucorineae</taxon>
        <taxon>Mucoraceae</taxon>
        <taxon>Mucor</taxon>
    </lineage>
</organism>